<protein>
    <submittedName>
        <fullName evidence="15">Putative oligosaccharyl transferase subunit</fullName>
    </submittedName>
</protein>
<feature type="region of interest" description="Disordered" evidence="14">
    <location>
        <begin position="1"/>
        <end position="33"/>
    </location>
</feature>
<evidence type="ECO:0000256" key="1">
    <source>
        <dbReference type="ARBA" id="ARBA00001936"/>
    </source>
</evidence>
<organism evidence="15 16">
    <name type="scientific">Trypanosoma cruzi</name>
    <dbReference type="NCBI Taxonomy" id="5693"/>
    <lineage>
        <taxon>Eukaryota</taxon>
        <taxon>Discoba</taxon>
        <taxon>Euglenozoa</taxon>
        <taxon>Kinetoplastea</taxon>
        <taxon>Metakinetoplastina</taxon>
        <taxon>Trypanosomatida</taxon>
        <taxon>Trypanosomatidae</taxon>
        <taxon>Trypanosoma</taxon>
        <taxon>Schizotrypanum</taxon>
    </lineage>
</organism>
<proteinExistence type="inferred from homology"/>
<evidence type="ECO:0000313" key="16">
    <source>
        <dbReference type="Proteomes" id="UP000246078"/>
    </source>
</evidence>
<dbReference type="InterPro" id="IPR003674">
    <property type="entry name" value="Oligo_trans_STT3"/>
</dbReference>
<sequence>MLSKGSAGNKGSAGKTPPTSTKSARAARTEKEATAVDDSSVENVYFLNAFPIPNSVLRTSRVCVLSLLMVTGTLEAYTLRLIPIHIYGKVIHEFDPWFNFRASEYLDEHGVGCLFPLVRLHELVSAWSARGHNHLSWTADHKRPYSQGPFHAGSEHDDERCVLLDSGMVWLSGDCIGCASGVRDVGLVFRGCHDGGSFCHPTRPPNALHGWRIRQ</sequence>
<comment type="subcellular location">
    <subcellularLocation>
        <location evidence="3">Endomembrane system</location>
        <topology evidence="3">Multi-pass membrane protein</topology>
    </subcellularLocation>
</comment>
<evidence type="ECO:0000256" key="14">
    <source>
        <dbReference type="SAM" id="MobiDB-lite"/>
    </source>
</evidence>
<evidence type="ECO:0000256" key="9">
    <source>
        <dbReference type="ARBA" id="ARBA00022723"/>
    </source>
</evidence>
<accession>A0A2V2WV68</accession>
<evidence type="ECO:0000256" key="7">
    <source>
        <dbReference type="ARBA" id="ARBA00022679"/>
    </source>
</evidence>
<keyword evidence="13" id="KW-0464">Manganese</keyword>
<dbReference type="VEuPathDB" id="TriTrypDB:TcCL_Unassigned02854"/>
<evidence type="ECO:0000256" key="8">
    <source>
        <dbReference type="ARBA" id="ARBA00022692"/>
    </source>
</evidence>
<evidence type="ECO:0000256" key="3">
    <source>
        <dbReference type="ARBA" id="ARBA00004127"/>
    </source>
</evidence>
<evidence type="ECO:0000256" key="5">
    <source>
        <dbReference type="ARBA" id="ARBA00010810"/>
    </source>
</evidence>
<feature type="compositionally biased region" description="Low complexity" evidence="14">
    <location>
        <begin position="1"/>
        <end position="15"/>
    </location>
</feature>
<keyword evidence="11" id="KW-1133">Transmembrane helix</keyword>
<keyword evidence="9" id="KW-0479">Metal-binding</keyword>
<keyword evidence="12" id="KW-0472">Membrane</keyword>
<keyword evidence="10" id="KW-0460">Magnesium</keyword>
<comment type="similarity">
    <text evidence="5">Belongs to the STT3 family.</text>
</comment>
<evidence type="ECO:0000256" key="6">
    <source>
        <dbReference type="ARBA" id="ARBA00022676"/>
    </source>
</evidence>
<dbReference type="VEuPathDB" id="TriTrypDB:Tc_MARK_3887"/>
<evidence type="ECO:0000313" key="15">
    <source>
        <dbReference type="EMBL" id="PWV12337.1"/>
    </source>
</evidence>
<comment type="cofactor">
    <cofactor evidence="1">
        <name>Mn(2+)</name>
        <dbReference type="ChEBI" id="CHEBI:29035"/>
    </cofactor>
</comment>
<dbReference type="EMBL" id="PRFC01000052">
    <property type="protein sequence ID" value="PWV12337.1"/>
    <property type="molecule type" value="Genomic_DNA"/>
</dbReference>
<keyword evidence="6" id="KW-0328">Glycosyltransferase</keyword>
<evidence type="ECO:0000256" key="4">
    <source>
        <dbReference type="ARBA" id="ARBA00004922"/>
    </source>
</evidence>
<dbReference type="AlphaFoldDB" id="A0A2V2WV68"/>
<dbReference type="VEuPathDB" id="TriTrypDB:C3747_52g215"/>
<evidence type="ECO:0000256" key="10">
    <source>
        <dbReference type="ARBA" id="ARBA00022842"/>
    </source>
</evidence>
<dbReference type="PANTHER" id="PTHR13872">
    <property type="entry name" value="DOLICHYL-DIPHOSPHOOLIGOSACCHARIDE--PROTEIN GLYCOSYLTRANSFERASE SUBUNIT"/>
    <property type="match status" value="1"/>
</dbReference>
<evidence type="ECO:0000256" key="13">
    <source>
        <dbReference type="ARBA" id="ARBA00023211"/>
    </source>
</evidence>
<dbReference type="PANTHER" id="PTHR13872:SF1">
    <property type="entry name" value="DOLICHYL-DIPHOSPHOOLIGOSACCHARIDE--PROTEIN GLYCOSYLTRANSFERASE SUBUNIT STT3B"/>
    <property type="match status" value="1"/>
</dbReference>
<name>A0A2V2WV68_TRYCR</name>
<dbReference type="GO" id="GO:0012505">
    <property type="term" value="C:endomembrane system"/>
    <property type="evidence" value="ECO:0007669"/>
    <property type="project" value="UniProtKB-SubCell"/>
</dbReference>
<dbReference type="GO" id="GO:0046872">
    <property type="term" value="F:metal ion binding"/>
    <property type="evidence" value="ECO:0007669"/>
    <property type="project" value="UniProtKB-KW"/>
</dbReference>
<evidence type="ECO:0000256" key="11">
    <source>
        <dbReference type="ARBA" id="ARBA00022989"/>
    </source>
</evidence>
<dbReference type="GO" id="GO:0016020">
    <property type="term" value="C:membrane"/>
    <property type="evidence" value="ECO:0007669"/>
    <property type="project" value="InterPro"/>
</dbReference>
<evidence type="ECO:0000256" key="12">
    <source>
        <dbReference type="ARBA" id="ARBA00023136"/>
    </source>
</evidence>
<comment type="cofactor">
    <cofactor evidence="2">
        <name>Mg(2+)</name>
        <dbReference type="ChEBI" id="CHEBI:18420"/>
    </cofactor>
</comment>
<keyword evidence="8" id="KW-0812">Transmembrane</keyword>
<comment type="pathway">
    <text evidence="4">Protein modification; protein glycosylation.</text>
</comment>
<evidence type="ECO:0000256" key="2">
    <source>
        <dbReference type="ARBA" id="ARBA00001946"/>
    </source>
</evidence>
<gene>
    <name evidence="15" type="ORF">C3747_52g215</name>
</gene>
<dbReference type="Proteomes" id="UP000246078">
    <property type="component" value="Unassembled WGS sequence"/>
</dbReference>
<keyword evidence="7 15" id="KW-0808">Transferase</keyword>
<dbReference type="GO" id="GO:0004576">
    <property type="term" value="F:oligosaccharyl transferase activity"/>
    <property type="evidence" value="ECO:0007669"/>
    <property type="project" value="InterPro"/>
</dbReference>
<reference evidence="15 16" key="1">
    <citation type="journal article" date="2018" name="Microb. Genom.">
        <title>Expanding an expanded genome: long-read sequencing of Trypanosoma cruzi.</title>
        <authorList>
            <person name="Berna L."/>
            <person name="Rodriguez M."/>
            <person name="Chiribao M.L."/>
            <person name="Parodi-Talice A."/>
            <person name="Pita S."/>
            <person name="Rijo G."/>
            <person name="Alvarez-Valin F."/>
            <person name="Robello C."/>
        </authorList>
    </citation>
    <scope>NUCLEOTIDE SEQUENCE [LARGE SCALE GENOMIC DNA]</scope>
    <source>
        <strain evidence="15 16">TCC</strain>
    </source>
</reference>
<comment type="caution">
    <text evidence="15">The sequence shown here is derived from an EMBL/GenBank/DDBJ whole genome shotgun (WGS) entry which is preliminary data.</text>
</comment>